<sequence length="298" mass="33121">MTNDSRPSPADPYARTRVQVFDTEFAFVDTGSGGPPIVFLHGNPTSSYLWRNVIPEVEGIGRCLAPDLVGMGESGKAPGGNYTIAEHARYLDAWFDTLDLRGVVLVLHDWGGALGFHWAARHPERVAGIAYMETIVQPVTWDDWDPGGVRMFQALRSPAGQTLILEKNVFIERILPSSVIRELGEQEMEAYRRPFPHPGEERRPMLTFPQQLPIEGEPAEVIAMVEAYGRFMSTTPIPKLFINAEPGSILTGRQREFCRSWPSQQEVTVAGRHFIQEDSPHEIGQAVAAFVQGLATPE</sequence>
<evidence type="ECO:0000256" key="3">
    <source>
        <dbReference type="ARBA" id="ARBA00012065"/>
    </source>
</evidence>
<dbReference type="HAMAP" id="MF_01231">
    <property type="entry name" value="Haloalk_dehal_type2"/>
    <property type="match status" value="1"/>
</dbReference>
<evidence type="ECO:0000256" key="2">
    <source>
        <dbReference type="ARBA" id="ARBA00011245"/>
    </source>
</evidence>
<evidence type="ECO:0000256" key="4">
    <source>
        <dbReference type="ARBA" id="ARBA00022801"/>
    </source>
</evidence>
<dbReference type="InterPro" id="IPR000073">
    <property type="entry name" value="AB_hydrolase_1"/>
</dbReference>
<organism evidence="8 9">
    <name type="scientific">Deinococcus malanensis</name>
    <dbReference type="NCBI Taxonomy" id="1706855"/>
    <lineage>
        <taxon>Bacteria</taxon>
        <taxon>Thermotogati</taxon>
        <taxon>Deinococcota</taxon>
        <taxon>Deinococci</taxon>
        <taxon>Deinococcales</taxon>
        <taxon>Deinococcaceae</taxon>
        <taxon>Deinococcus</taxon>
    </lineage>
</organism>
<reference evidence="9" key="1">
    <citation type="journal article" date="2019" name="Int. J. Syst. Evol. Microbiol.">
        <title>The Global Catalogue of Microorganisms (GCM) 10K type strain sequencing project: providing services to taxonomists for standard genome sequencing and annotation.</title>
        <authorList>
            <consortium name="The Broad Institute Genomics Platform"/>
            <consortium name="The Broad Institute Genome Sequencing Center for Infectious Disease"/>
            <person name="Wu L."/>
            <person name="Ma J."/>
        </authorList>
    </citation>
    <scope>NUCLEOTIDE SEQUENCE [LARGE SCALE GENOMIC DNA]</scope>
    <source>
        <strain evidence="9">JCM 30331</strain>
    </source>
</reference>
<keyword evidence="9" id="KW-1185">Reference proteome</keyword>
<accession>A0ABQ2EPW6</accession>
<feature type="active site" description="Proton donor" evidence="6">
    <location>
        <position position="133"/>
    </location>
</feature>
<dbReference type="SUPFAM" id="SSF53474">
    <property type="entry name" value="alpha/beta-Hydrolases"/>
    <property type="match status" value="1"/>
</dbReference>
<feature type="active site" description="Proton acceptor" evidence="6">
    <location>
        <position position="273"/>
    </location>
</feature>
<dbReference type="InterPro" id="IPR029058">
    <property type="entry name" value="AB_hydrolase_fold"/>
</dbReference>
<dbReference type="PRINTS" id="PR00111">
    <property type="entry name" value="ABHYDROLASE"/>
</dbReference>
<feature type="active site" description="Nucleophile" evidence="6">
    <location>
        <position position="109"/>
    </location>
</feature>
<comment type="similarity">
    <text evidence="1 6">Belongs to the haloalkane dehalogenase family. Type 2 subfamily.</text>
</comment>
<comment type="catalytic activity">
    <reaction evidence="6">
        <text>1-haloalkane + H2O = a halide anion + a primary alcohol + H(+)</text>
        <dbReference type="Rhea" id="RHEA:19081"/>
        <dbReference type="ChEBI" id="CHEBI:15377"/>
        <dbReference type="ChEBI" id="CHEBI:15378"/>
        <dbReference type="ChEBI" id="CHEBI:15734"/>
        <dbReference type="ChEBI" id="CHEBI:16042"/>
        <dbReference type="ChEBI" id="CHEBI:18060"/>
        <dbReference type="EC" id="3.8.1.5"/>
    </reaction>
</comment>
<dbReference type="Gene3D" id="3.40.50.1820">
    <property type="entry name" value="alpha/beta hydrolase"/>
    <property type="match status" value="1"/>
</dbReference>
<evidence type="ECO:0000256" key="6">
    <source>
        <dbReference type="HAMAP-Rule" id="MF_01231"/>
    </source>
</evidence>
<feature type="domain" description="AB hydrolase-1" evidence="7">
    <location>
        <begin position="35"/>
        <end position="150"/>
    </location>
</feature>
<name>A0ABQ2EPW6_9DEIO</name>
<dbReference type="InterPro" id="IPR050266">
    <property type="entry name" value="AB_hydrolase_sf"/>
</dbReference>
<dbReference type="Proteomes" id="UP000647587">
    <property type="component" value="Unassembled WGS sequence"/>
</dbReference>
<evidence type="ECO:0000313" key="8">
    <source>
        <dbReference type="EMBL" id="GGK16535.1"/>
    </source>
</evidence>
<evidence type="ECO:0000256" key="1">
    <source>
        <dbReference type="ARBA" id="ARBA00007213"/>
    </source>
</evidence>
<dbReference type="InterPro" id="IPR023594">
    <property type="entry name" value="Haloalkane_dehalogenase_2"/>
</dbReference>
<dbReference type="PANTHER" id="PTHR43798">
    <property type="entry name" value="MONOACYLGLYCEROL LIPASE"/>
    <property type="match status" value="1"/>
</dbReference>
<dbReference type="PRINTS" id="PR00412">
    <property type="entry name" value="EPOXHYDRLASE"/>
</dbReference>
<evidence type="ECO:0000259" key="7">
    <source>
        <dbReference type="Pfam" id="PF00561"/>
    </source>
</evidence>
<keyword evidence="4 6" id="KW-0378">Hydrolase</keyword>
<dbReference type="NCBIfam" id="NF002938">
    <property type="entry name" value="PRK03592.1"/>
    <property type="match status" value="1"/>
</dbReference>
<evidence type="ECO:0000256" key="5">
    <source>
        <dbReference type="ARBA" id="ARBA00040785"/>
    </source>
</evidence>
<dbReference type="RefSeq" id="WP_189004665.1">
    <property type="nucleotide sequence ID" value="NZ_BMPP01000002.1"/>
</dbReference>
<dbReference type="EMBL" id="BMPP01000002">
    <property type="protein sequence ID" value="GGK16535.1"/>
    <property type="molecule type" value="Genomic_DNA"/>
</dbReference>
<dbReference type="PANTHER" id="PTHR43798:SF24">
    <property type="entry name" value="CIS-3-ALKYL-4-ALKYLOXETAN-2-ONE DECARBOXYLASE"/>
    <property type="match status" value="1"/>
</dbReference>
<proteinExistence type="inferred from homology"/>
<comment type="subunit">
    <text evidence="2 6">Monomer.</text>
</comment>
<dbReference type="InterPro" id="IPR000639">
    <property type="entry name" value="Epox_hydrolase-like"/>
</dbReference>
<dbReference type="Pfam" id="PF00561">
    <property type="entry name" value="Abhydrolase_1"/>
    <property type="match status" value="1"/>
</dbReference>
<comment type="function">
    <text evidence="6">Catalyzes hydrolytic cleavage of carbon-halogen bonds in halogenated aliphatic compounds, leading to the formation of the corresponding primary alcohols, halide ions and protons.</text>
</comment>
<comment type="caution">
    <text evidence="8">The sequence shown here is derived from an EMBL/GenBank/DDBJ whole genome shotgun (WGS) entry which is preliminary data.</text>
</comment>
<protein>
    <recommendedName>
        <fullName evidence="5 6">Haloalkane dehalogenase</fullName>
        <ecNumber evidence="3 6">3.8.1.5</ecNumber>
    </recommendedName>
</protein>
<evidence type="ECO:0000313" key="9">
    <source>
        <dbReference type="Proteomes" id="UP000647587"/>
    </source>
</evidence>
<gene>
    <name evidence="6 8" type="primary">dhaA</name>
    <name evidence="8" type="ORF">GCM10008955_07420</name>
</gene>
<dbReference type="EC" id="3.8.1.5" evidence="3 6"/>